<name>A0AAV7LK16_PLEWA</name>
<accession>A0AAV7LK16</accession>
<evidence type="ECO:0000313" key="2">
    <source>
        <dbReference type="EMBL" id="KAJ1091920.1"/>
    </source>
</evidence>
<proteinExistence type="predicted"/>
<evidence type="ECO:0000313" key="3">
    <source>
        <dbReference type="Proteomes" id="UP001066276"/>
    </source>
</evidence>
<sequence length="162" mass="16684">MESGCTRNLVCQQVSTSGSEDRQVGIRGALEGPQVSTNPTPSVALGLLSANRASGFQLNSMRDPGGDSGAAGEVREGVSDTPAVEQGRGPPIDHRCTGCRFLLGLGASGAVGLLASVISVKVSRSRVGGPRDSLCRRQRHLGVLSGWLGHLDSGRGHRVQSG</sequence>
<dbReference type="EMBL" id="JANPWB010000015">
    <property type="protein sequence ID" value="KAJ1091920.1"/>
    <property type="molecule type" value="Genomic_DNA"/>
</dbReference>
<reference evidence="2" key="1">
    <citation type="journal article" date="2022" name="bioRxiv">
        <title>Sequencing and chromosome-scale assembly of the giantPleurodeles waltlgenome.</title>
        <authorList>
            <person name="Brown T."/>
            <person name="Elewa A."/>
            <person name="Iarovenko S."/>
            <person name="Subramanian E."/>
            <person name="Araus A.J."/>
            <person name="Petzold A."/>
            <person name="Susuki M."/>
            <person name="Suzuki K.-i.T."/>
            <person name="Hayashi T."/>
            <person name="Toyoda A."/>
            <person name="Oliveira C."/>
            <person name="Osipova E."/>
            <person name="Leigh N.D."/>
            <person name="Simon A."/>
            <person name="Yun M.H."/>
        </authorList>
    </citation>
    <scope>NUCLEOTIDE SEQUENCE</scope>
    <source>
        <strain evidence="2">20211129_DDA</strain>
        <tissue evidence="2">Liver</tissue>
    </source>
</reference>
<gene>
    <name evidence="2" type="ORF">NDU88_005034</name>
</gene>
<protein>
    <submittedName>
        <fullName evidence="2">Uncharacterized protein</fullName>
    </submittedName>
</protein>
<comment type="caution">
    <text evidence="2">The sequence shown here is derived from an EMBL/GenBank/DDBJ whole genome shotgun (WGS) entry which is preliminary data.</text>
</comment>
<organism evidence="2 3">
    <name type="scientific">Pleurodeles waltl</name>
    <name type="common">Iberian ribbed newt</name>
    <dbReference type="NCBI Taxonomy" id="8319"/>
    <lineage>
        <taxon>Eukaryota</taxon>
        <taxon>Metazoa</taxon>
        <taxon>Chordata</taxon>
        <taxon>Craniata</taxon>
        <taxon>Vertebrata</taxon>
        <taxon>Euteleostomi</taxon>
        <taxon>Amphibia</taxon>
        <taxon>Batrachia</taxon>
        <taxon>Caudata</taxon>
        <taxon>Salamandroidea</taxon>
        <taxon>Salamandridae</taxon>
        <taxon>Pleurodelinae</taxon>
        <taxon>Pleurodeles</taxon>
    </lineage>
</organism>
<keyword evidence="3" id="KW-1185">Reference proteome</keyword>
<feature type="region of interest" description="Disordered" evidence="1">
    <location>
        <begin position="62"/>
        <end position="90"/>
    </location>
</feature>
<evidence type="ECO:0000256" key="1">
    <source>
        <dbReference type="SAM" id="MobiDB-lite"/>
    </source>
</evidence>
<dbReference type="Proteomes" id="UP001066276">
    <property type="component" value="Chromosome 11"/>
</dbReference>
<dbReference type="AlphaFoldDB" id="A0AAV7LK16"/>